<evidence type="ECO:0000256" key="1">
    <source>
        <dbReference type="SAM" id="Phobius"/>
    </source>
</evidence>
<feature type="transmembrane region" description="Helical" evidence="1">
    <location>
        <begin position="159"/>
        <end position="177"/>
    </location>
</feature>
<feature type="transmembrane region" description="Helical" evidence="1">
    <location>
        <begin position="184"/>
        <end position="202"/>
    </location>
</feature>
<feature type="transmembrane region" description="Helical" evidence="1">
    <location>
        <begin position="119"/>
        <end position="147"/>
    </location>
</feature>
<reference evidence="2 3" key="1">
    <citation type="submission" date="2019-07" db="EMBL/GenBank/DDBJ databases">
        <title>Analysis of the biochemical properties, biological activity and biotechnological potential of siderophores and biosurfactants produced by Antarctic psychrotolerant bacteria.</title>
        <authorList>
            <person name="Styczynski M."/>
            <person name="Krucon T."/>
            <person name="Decewicz P."/>
            <person name="Dziewit L."/>
        </authorList>
    </citation>
    <scope>NUCLEOTIDE SEQUENCE [LARGE SCALE GENOMIC DNA]</scope>
    <source>
        <strain evidence="2 3">ANT_H27</strain>
    </source>
</reference>
<dbReference type="AlphaFoldDB" id="A0A5B0EAK5"/>
<proteinExistence type="predicted"/>
<feature type="transmembrane region" description="Helical" evidence="1">
    <location>
        <begin position="50"/>
        <end position="70"/>
    </location>
</feature>
<keyword evidence="1" id="KW-1133">Transmembrane helix</keyword>
<keyword evidence="1" id="KW-0472">Membrane</keyword>
<sequence>MAQSMQMHQALGAFDKTTSRWGRITMIIGLFFSLAAPTYLVFFAGLDIELAGILAAFGALAAVFGVIWIVEPLTYFPILGASSMYQAFMIGNISNKLLPAAMIAQSTIGVKPGTRKGELASVAAICGAAAVHLASLFIFVGLLGTWLVSIIPLDMVQTVQFYILPTVMGAVVVQAIVSQKAPRAAVIALAVSLIVVFVLVPLIPGFSLFSTAVGVIATAALAWVLRDRKTLGTPEDTTAESELPEGPVY</sequence>
<dbReference type="RefSeq" id="WP_149620002.1">
    <property type="nucleotide sequence ID" value="NZ_VOBL01000013.1"/>
</dbReference>
<dbReference type="OrthoDB" id="2052735at2"/>
<organism evidence="2 3">
    <name type="scientific">Paeniglutamicibacter gangotriensis</name>
    <dbReference type="NCBI Taxonomy" id="254787"/>
    <lineage>
        <taxon>Bacteria</taxon>
        <taxon>Bacillati</taxon>
        <taxon>Actinomycetota</taxon>
        <taxon>Actinomycetes</taxon>
        <taxon>Micrococcales</taxon>
        <taxon>Micrococcaceae</taxon>
        <taxon>Paeniglutamicibacter</taxon>
    </lineage>
</organism>
<name>A0A5B0EAK5_9MICC</name>
<dbReference type="Proteomes" id="UP000323856">
    <property type="component" value="Unassembled WGS sequence"/>
</dbReference>
<feature type="transmembrane region" description="Helical" evidence="1">
    <location>
        <begin position="21"/>
        <end position="44"/>
    </location>
</feature>
<evidence type="ECO:0000313" key="2">
    <source>
        <dbReference type="EMBL" id="KAA0975913.1"/>
    </source>
</evidence>
<accession>A0A5B0EAK5</accession>
<dbReference type="EMBL" id="VOBL01000013">
    <property type="protein sequence ID" value="KAA0975913.1"/>
    <property type="molecule type" value="Genomic_DNA"/>
</dbReference>
<evidence type="ECO:0000313" key="3">
    <source>
        <dbReference type="Proteomes" id="UP000323856"/>
    </source>
</evidence>
<comment type="caution">
    <text evidence="2">The sequence shown here is derived from an EMBL/GenBank/DDBJ whole genome shotgun (WGS) entry which is preliminary data.</text>
</comment>
<feature type="transmembrane region" description="Helical" evidence="1">
    <location>
        <begin position="208"/>
        <end position="225"/>
    </location>
</feature>
<keyword evidence="1" id="KW-0812">Transmembrane</keyword>
<gene>
    <name evidence="2" type="ORF">FQ154_12690</name>
</gene>
<protein>
    <submittedName>
        <fullName evidence="2">Uncharacterized protein</fullName>
    </submittedName>
</protein>